<dbReference type="EMBL" id="JAAMPI010001757">
    <property type="protein sequence ID" value="KAF4624143.1"/>
    <property type="molecule type" value="Genomic_DNA"/>
</dbReference>
<dbReference type="InterPro" id="IPR036047">
    <property type="entry name" value="F-box-like_dom_sf"/>
</dbReference>
<feature type="domain" description="F-box" evidence="1">
    <location>
        <begin position="11"/>
        <end position="48"/>
    </location>
</feature>
<gene>
    <name evidence="2" type="ORF">G7Y89_g14031</name>
</gene>
<comment type="caution">
    <text evidence="2">The sequence shown here is derived from an EMBL/GenBank/DDBJ whole genome shotgun (WGS) entry which is preliminary data.</text>
</comment>
<accession>A0A8H4R737</accession>
<name>A0A8H4R737_9HELO</name>
<dbReference type="AlphaFoldDB" id="A0A8H4R737"/>
<dbReference type="InterPro" id="IPR001810">
    <property type="entry name" value="F-box_dom"/>
</dbReference>
<protein>
    <recommendedName>
        <fullName evidence="1">F-box domain-containing protein</fullName>
    </recommendedName>
</protein>
<dbReference type="SUPFAM" id="SSF81383">
    <property type="entry name" value="F-box domain"/>
    <property type="match status" value="1"/>
</dbReference>
<organism evidence="2 3">
    <name type="scientific">Cudoniella acicularis</name>
    <dbReference type="NCBI Taxonomy" id="354080"/>
    <lineage>
        <taxon>Eukaryota</taxon>
        <taxon>Fungi</taxon>
        <taxon>Dikarya</taxon>
        <taxon>Ascomycota</taxon>
        <taxon>Pezizomycotina</taxon>
        <taxon>Leotiomycetes</taxon>
        <taxon>Helotiales</taxon>
        <taxon>Tricladiaceae</taxon>
        <taxon>Cudoniella</taxon>
    </lineage>
</organism>
<sequence length="81" mass="8950">MSSVSEATSQKSRLITLPNELQDSITVYLSTPDILSLRLTNTHFHTTIPPPTHQQLLTTEKNTLGGIPQIVFMHGLRPSPT</sequence>
<proteinExistence type="predicted"/>
<dbReference type="PROSITE" id="PS50181">
    <property type="entry name" value="FBOX"/>
    <property type="match status" value="1"/>
</dbReference>
<keyword evidence="3" id="KW-1185">Reference proteome</keyword>
<evidence type="ECO:0000259" key="1">
    <source>
        <dbReference type="PROSITE" id="PS50181"/>
    </source>
</evidence>
<dbReference type="Proteomes" id="UP000566819">
    <property type="component" value="Unassembled WGS sequence"/>
</dbReference>
<evidence type="ECO:0000313" key="2">
    <source>
        <dbReference type="EMBL" id="KAF4624143.1"/>
    </source>
</evidence>
<reference evidence="2 3" key="1">
    <citation type="submission" date="2020-03" db="EMBL/GenBank/DDBJ databases">
        <title>Draft Genome Sequence of Cudoniella acicularis.</title>
        <authorList>
            <person name="Buettner E."/>
            <person name="Kellner H."/>
        </authorList>
    </citation>
    <scope>NUCLEOTIDE SEQUENCE [LARGE SCALE GENOMIC DNA]</scope>
    <source>
        <strain evidence="2 3">DSM 108380</strain>
    </source>
</reference>
<evidence type="ECO:0000313" key="3">
    <source>
        <dbReference type="Proteomes" id="UP000566819"/>
    </source>
</evidence>